<proteinExistence type="predicted"/>
<comment type="caution">
    <text evidence="2">The sequence shown here is derived from an EMBL/GenBank/DDBJ whole genome shotgun (WGS) entry which is preliminary data.</text>
</comment>
<sequence length="320" mass="34317">MSTTIQPQIDLREAVTAAIRAPSMHNSQPWRFRLREGGIDVYADPARRLPVSDPSGWATRIACGAAIYNLRLAFAVQGAPAVVEVRPDLTDPDLMARVRPGPARPATPAERDQYAAIWRRHSNRLPFWPDPVPGDARARLIAAARAEAAWLELLIGPGPLAAVSEIAHAAHRVLHRDPEYATELTDWTRHAAAPDGVPAAAGGPSPEPTDLLPGRPFGSRPRAAGRDFEADPLVAVLGTASNSPSDQIRAGQALQAVLLTVTDAGLAASMHSQPIEVPAARERLRTALGRFGTPQMVLRIGYGQPGYPTPRRDPADVIEP</sequence>
<keyword evidence="3" id="KW-1185">Reference proteome</keyword>
<accession>A0ABQ5R5A5</accession>
<feature type="region of interest" description="Disordered" evidence="1">
    <location>
        <begin position="193"/>
        <end position="224"/>
    </location>
</feature>
<dbReference type="InterPro" id="IPR000415">
    <property type="entry name" value="Nitroreductase-like"/>
</dbReference>
<reference evidence="2" key="1">
    <citation type="submission" date="2022-12" db="EMBL/GenBank/DDBJ databases">
        <title>New Phytohabitans aurantiacus sp. RD004123 nov., an actinomycete isolated from soil.</title>
        <authorList>
            <person name="Triningsih D.W."/>
            <person name="Harunari E."/>
            <person name="Igarashi Y."/>
        </authorList>
    </citation>
    <scope>NUCLEOTIDE SEQUENCE</scope>
    <source>
        <strain evidence="2">RD004123</strain>
    </source>
</reference>
<organism evidence="2 3">
    <name type="scientific">Phytohabitans aurantiacus</name>
    <dbReference type="NCBI Taxonomy" id="3016789"/>
    <lineage>
        <taxon>Bacteria</taxon>
        <taxon>Bacillati</taxon>
        <taxon>Actinomycetota</taxon>
        <taxon>Actinomycetes</taxon>
        <taxon>Micromonosporales</taxon>
        <taxon>Micromonosporaceae</taxon>
    </lineage>
</organism>
<dbReference type="PANTHER" id="PTHR23026">
    <property type="entry name" value="NADPH NITROREDUCTASE"/>
    <property type="match status" value="1"/>
</dbReference>
<evidence type="ECO:0008006" key="4">
    <source>
        <dbReference type="Google" id="ProtNLM"/>
    </source>
</evidence>
<dbReference type="SUPFAM" id="SSF55469">
    <property type="entry name" value="FMN-dependent nitroreductase-like"/>
    <property type="match status" value="2"/>
</dbReference>
<evidence type="ECO:0000256" key="1">
    <source>
        <dbReference type="SAM" id="MobiDB-lite"/>
    </source>
</evidence>
<dbReference type="RefSeq" id="WP_281901771.1">
    <property type="nucleotide sequence ID" value="NZ_BSDI01000040.1"/>
</dbReference>
<dbReference type="Gene3D" id="3.40.109.10">
    <property type="entry name" value="NADH Oxidase"/>
    <property type="match status" value="1"/>
</dbReference>
<name>A0ABQ5R5A5_9ACTN</name>
<feature type="compositionally biased region" description="Low complexity" evidence="1">
    <location>
        <begin position="193"/>
        <end position="204"/>
    </location>
</feature>
<dbReference type="PANTHER" id="PTHR23026:SF123">
    <property type="entry name" value="NAD(P)H NITROREDUCTASE RV3131-RELATED"/>
    <property type="match status" value="1"/>
</dbReference>
<dbReference type="EMBL" id="BSDI01000040">
    <property type="protein sequence ID" value="GLI01062.1"/>
    <property type="molecule type" value="Genomic_DNA"/>
</dbReference>
<evidence type="ECO:0000313" key="3">
    <source>
        <dbReference type="Proteomes" id="UP001144280"/>
    </source>
</evidence>
<dbReference type="NCBIfam" id="NF047509">
    <property type="entry name" value="Rv3131_FMN_oxido"/>
    <property type="match status" value="1"/>
</dbReference>
<evidence type="ECO:0000313" key="2">
    <source>
        <dbReference type="EMBL" id="GLI01062.1"/>
    </source>
</evidence>
<dbReference type="InterPro" id="IPR050627">
    <property type="entry name" value="Nitroreductase/BluB"/>
</dbReference>
<gene>
    <name evidence="2" type="ORF">Pa4123_63380</name>
</gene>
<protein>
    <recommendedName>
        <fullName evidence="4">NAD(P)H nitroreductase</fullName>
    </recommendedName>
</protein>
<dbReference type="Proteomes" id="UP001144280">
    <property type="component" value="Unassembled WGS sequence"/>
</dbReference>